<dbReference type="GO" id="GO:0016740">
    <property type="term" value="F:transferase activity"/>
    <property type="evidence" value="ECO:0007669"/>
    <property type="project" value="UniProtKB-KW"/>
</dbReference>
<comment type="caution">
    <text evidence="1">The sequence shown here is derived from an EMBL/GenBank/DDBJ whole genome shotgun (WGS) entry which is preliminary data.</text>
</comment>
<dbReference type="InterPro" id="IPR029044">
    <property type="entry name" value="Nucleotide-diphossugar_trans"/>
</dbReference>
<gene>
    <name evidence="1" type="ORF">DUE52_04525</name>
</gene>
<protein>
    <submittedName>
        <fullName evidence="1">Glycosyltransferase</fullName>
    </submittedName>
</protein>
<evidence type="ECO:0000313" key="2">
    <source>
        <dbReference type="Proteomes" id="UP000253383"/>
    </source>
</evidence>
<keyword evidence="1" id="KW-0808">Transferase</keyword>
<dbReference type="SUPFAM" id="SSF53448">
    <property type="entry name" value="Nucleotide-diphospho-sugar transferases"/>
    <property type="match status" value="1"/>
</dbReference>
<dbReference type="EMBL" id="QOWE01000003">
    <property type="protein sequence ID" value="RCR71018.1"/>
    <property type="molecule type" value="Genomic_DNA"/>
</dbReference>
<dbReference type="Proteomes" id="UP000253383">
    <property type="component" value="Unassembled WGS sequence"/>
</dbReference>
<accession>A0A368JTP0</accession>
<dbReference type="AlphaFoldDB" id="A0A368JTP0"/>
<evidence type="ECO:0000313" key="1">
    <source>
        <dbReference type="EMBL" id="RCR71018.1"/>
    </source>
</evidence>
<proteinExistence type="predicted"/>
<organism evidence="1 2">
    <name type="scientific">Larkinella punicea</name>
    <dbReference type="NCBI Taxonomy" id="2315727"/>
    <lineage>
        <taxon>Bacteria</taxon>
        <taxon>Pseudomonadati</taxon>
        <taxon>Bacteroidota</taxon>
        <taxon>Cytophagia</taxon>
        <taxon>Cytophagales</taxon>
        <taxon>Spirosomataceae</taxon>
        <taxon>Larkinella</taxon>
    </lineage>
</organism>
<dbReference type="OrthoDB" id="9785375at2"/>
<sequence>MIAPIALFAYKRPSELTKTLAALQANHLASESELYVFVDGPRSEKDVPKVEQVRQLVREITGFKKVHRIISDHNIGCADSIIQGVTQVLKAHPTVIVVEDDIVTTPNFLDFINQSLTQYADDKRVFSIGGFTFPFKKPEGYQADGYFFGRHCAWGWGIWADRWQEIDWEITDFQKFMNDSGQRKAFNRAGMDMVRMLRKTMEGKLDAWDIRVCYNIFKKGKQTLYPTVSKVENIGFYSKDGMNTNEYNRYKTVLDPGLKREFSFTKQVTEEDLFARQFRWKYSLQVRIFARLLTYAGIR</sequence>
<name>A0A368JTP0_9BACT</name>
<dbReference type="RefSeq" id="WP_114404932.1">
    <property type="nucleotide sequence ID" value="NZ_QOWE01000003.1"/>
</dbReference>
<dbReference type="Gene3D" id="3.90.550.10">
    <property type="entry name" value="Spore Coat Polysaccharide Biosynthesis Protein SpsA, Chain A"/>
    <property type="match status" value="1"/>
</dbReference>
<keyword evidence="2" id="KW-1185">Reference proteome</keyword>
<reference evidence="1 2" key="1">
    <citation type="submission" date="2018-07" db="EMBL/GenBank/DDBJ databases">
        <title>Genome analysis of Larkinella rosea.</title>
        <authorList>
            <person name="Zhou Z."/>
            <person name="Wang G."/>
        </authorList>
    </citation>
    <scope>NUCLEOTIDE SEQUENCE [LARGE SCALE GENOMIC DNA]</scope>
    <source>
        <strain evidence="2">zzj9</strain>
    </source>
</reference>